<feature type="compositionally biased region" description="Polar residues" evidence="1">
    <location>
        <begin position="41"/>
        <end position="52"/>
    </location>
</feature>
<reference evidence="3" key="1">
    <citation type="submission" date="2015-06" db="EMBL/GenBank/DDBJ databases">
        <title>Expansion of signal transduction pathways in fungi by whole-genome duplication.</title>
        <authorList>
            <consortium name="DOE Joint Genome Institute"/>
            <person name="Corrochano L.M."/>
            <person name="Kuo A."/>
            <person name="Marcet-Houben M."/>
            <person name="Polaino S."/>
            <person name="Salamov A."/>
            <person name="Villalobos J.M."/>
            <person name="Alvarez M.I."/>
            <person name="Avalos J."/>
            <person name="Benito E.P."/>
            <person name="Benoit I."/>
            <person name="Burger G."/>
            <person name="Camino L.P."/>
            <person name="Canovas D."/>
            <person name="Cerda-Olmedo E."/>
            <person name="Cheng J.-F."/>
            <person name="Dominguez A."/>
            <person name="Elias M."/>
            <person name="Eslava A.P."/>
            <person name="Glaser F."/>
            <person name="Grimwood J."/>
            <person name="Gutierrez G."/>
            <person name="Heitman J."/>
            <person name="Henrissat B."/>
            <person name="Iturriaga E.A."/>
            <person name="Lang B.F."/>
            <person name="Lavin J.L."/>
            <person name="Lee S."/>
            <person name="Li W."/>
            <person name="Lindquist E."/>
            <person name="Lopez-Garcia S."/>
            <person name="Luque E.M."/>
            <person name="Marcos A.T."/>
            <person name="Martin J."/>
            <person name="McCluskey K."/>
            <person name="Medina H.R."/>
            <person name="Miralles-Duran A."/>
            <person name="Miyazaki A."/>
            <person name="Munoz-Torres E."/>
            <person name="Oguiza J.A."/>
            <person name="Ohm R."/>
            <person name="Olmedo M."/>
            <person name="Orejas M."/>
            <person name="Ortiz-Castellanos L."/>
            <person name="Pisabarro A.G."/>
            <person name="Rodriguez-Romero J."/>
            <person name="Ruiz-Herrera J."/>
            <person name="Ruiz-Vazquez R."/>
            <person name="Sanz C."/>
            <person name="Schackwitz W."/>
            <person name="Schmutz J."/>
            <person name="Shahriari M."/>
            <person name="Shelest E."/>
            <person name="Silva-Franco F."/>
            <person name="Soanes D."/>
            <person name="Syed K."/>
            <person name="Tagua V.G."/>
            <person name="Talbot N.J."/>
            <person name="Thon M."/>
            <person name="De vries R.P."/>
            <person name="Wiebenga A."/>
            <person name="Yadav J.S."/>
            <person name="Braun E.L."/>
            <person name="Baker S."/>
            <person name="Garre V."/>
            <person name="Horwitz B."/>
            <person name="Torres-Martinez S."/>
            <person name="Idnurm A."/>
            <person name="Herrera-Estrella A."/>
            <person name="Gabaldon T."/>
            <person name="Grigoriev I.V."/>
        </authorList>
    </citation>
    <scope>NUCLEOTIDE SEQUENCE [LARGE SCALE GENOMIC DNA]</scope>
    <source>
        <strain evidence="3">NRRL 1555(-)</strain>
    </source>
</reference>
<dbReference type="AlphaFoldDB" id="A0A162UCQ9"/>
<dbReference type="OrthoDB" id="2288931at2759"/>
<feature type="region of interest" description="Disordered" evidence="1">
    <location>
        <begin position="141"/>
        <end position="286"/>
    </location>
</feature>
<proteinExistence type="predicted"/>
<dbReference type="Proteomes" id="UP000077315">
    <property type="component" value="Unassembled WGS sequence"/>
</dbReference>
<dbReference type="RefSeq" id="XP_018292183.1">
    <property type="nucleotide sequence ID" value="XM_018443268.1"/>
</dbReference>
<gene>
    <name evidence="2" type="ORF">PHYBLDRAFT_77540</name>
</gene>
<organism evidence="2 3">
    <name type="scientific">Phycomyces blakesleeanus (strain ATCC 8743b / DSM 1359 / FGSC 10004 / NBRC 33097 / NRRL 1555)</name>
    <dbReference type="NCBI Taxonomy" id="763407"/>
    <lineage>
        <taxon>Eukaryota</taxon>
        <taxon>Fungi</taxon>
        <taxon>Fungi incertae sedis</taxon>
        <taxon>Mucoromycota</taxon>
        <taxon>Mucoromycotina</taxon>
        <taxon>Mucoromycetes</taxon>
        <taxon>Mucorales</taxon>
        <taxon>Phycomycetaceae</taxon>
        <taxon>Phycomyces</taxon>
    </lineage>
</organism>
<feature type="compositionally biased region" description="Basic and acidic residues" evidence="1">
    <location>
        <begin position="157"/>
        <end position="180"/>
    </location>
</feature>
<feature type="compositionally biased region" description="Low complexity" evidence="1">
    <location>
        <begin position="188"/>
        <end position="225"/>
    </location>
</feature>
<feature type="compositionally biased region" description="Low complexity" evidence="1">
    <location>
        <begin position="248"/>
        <end position="266"/>
    </location>
</feature>
<dbReference type="GeneID" id="29004173"/>
<evidence type="ECO:0000313" key="2">
    <source>
        <dbReference type="EMBL" id="OAD74143.1"/>
    </source>
</evidence>
<dbReference type="EMBL" id="KV440979">
    <property type="protein sequence ID" value="OAD74143.1"/>
    <property type="molecule type" value="Genomic_DNA"/>
</dbReference>
<dbReference type="InParanoid" id="A0A162UCQ9"/>
<feature type="region of interest" description="Disordered" evidence="1">
    <location>
        <begin position="41"/>
        <end position="96"/>
    </location>
</feature>
<feature type="compositionally biased region" description="Acidic residues" evidence="1">
    <location>
        <begin position="143"/>
        <end position="156"/>
    </location>
</feature>
<protein>
    <submittedName>
        <fullName evidence="2">Uncharacterized protein</fullName>
    </submittedName>
</protein>
<evidence type="ECO:0000313" key="3">
    <source>
        <dbReference type="Proteomes" id="UP000077315"/>
    </source>
</evidence>
<accession>A0A162UCQ9</accession>
<dbReference type="VEuPathDB" id="FungiDB:PHYBLDRAFT_77540"/>
<name>A0A162UCQ9_PHYB8</name>
<keyword evidence="3" id="KW-1185">Reference proteome</keyword>
<sequence>MTMMAVQSNFQDTIMPGAALLPTVGESQSYYFYQKLSLSQSPTTSKYESQKQIVPPVPRDHPRAPLNSPLSPIRTQKRPDESGVSSPADHPFAGSDLTNAEYHHHYEQQQQQDQHLSVQPVNRRERKVSFNEQVVVVCTVIQTDEDDESEDDDEEDYYYHDPNDDFTDHYHEEYPRHNDYNDTDDTDINTNNNTNININNHNYNHNQGHQSYQGYQGHQGYQGYQTEQVNNHNSHPLPPPLPPHPHTHYNQNQNQTQTQNHQNHNQGFVGGSESDDEEAASYRKKVQPVIPPISANNPIINNYSREISTCGYQPMAGGFPQSDHEGSAGKKKFGIKMTMLVKRIGRHLKQQPGHHSSHDQPK</sequence>
<evidence type="ECO:0000256" key="1">
    <source>
        <dbReference type="SAM" id="MobiDB-lite"/>
    </source>
</evidence>